<dbReference type="RefSeq" id="WP_386835223.1">
    <property type="nucleotide sequence ID" value="NZ_JBHUNP010000001.1"/>
</dbReference>
<organism evidence="1 2">
    <name type="scientific">Devosia albogilva</name>
    <dbReference type="NCBI Taxonomy" id="429726"/>
    <lineage>
        <taxon>Bacteria</taxon>
        <taxon>Pseudomonadati</taxon>
        <taxon>Pseudomonadota</taxon>
        <taxon>Alphaproteobacteria</taxon>
        <taxon>Hyphomicrobiales</taxon>
        <taxon>Devosiaceae</taxon>
        <taxon>Devosia</taxon>
    </lineage>
</organism>
<comment type="caution">
    <text evidence="1">The sequence shown here is derived from an EMBL/GenBank/DDBJ whole genome shotgun (WGS) entry which is preliminary data.</text>
</comment>
<dbReference type="InterPro" id="IPR049253">
    <property type="entry name" value="DUF6886"/>
</dbReference>
<dbReference type="Pfam" id="PF21820">
    <property type="entry name" value="DUF6886"/>
    <property type="match status" value="1"/>
</dbReference>
<reference evidence="2" key="1">
    <citation type="journal article" date="2019" name="Int. J. Syst. Evol. Microbiol.">
        <title>The Global Catalogue of Microorganisms (GCM) 10K type strain sequencing project: providing services to taxonomists for standard genome sequencing and annotation.</title>
        <authorList>
            <consortium name="The Broad Institute Genomics Platform"/>
            <consortium name="The Broad Institute Genome Sequencing Center for Infectious Disease"/>
            <person name="Wu L."/>
            <person name="Ma J."/>
        </authorList>
    </citation>
    <scope>NUCLEOTIDE SEQUENCE [LARGE SCALE GENOMIC DNA]</scope>
    <source>
        <strain evidence="2">CCM 7427</strain>
    </source>
</reference>
<evidence type="ECO:0000313" key="2">
    <source>
        <dbReference type="Proteomes" id="UP001597521"/>
    </source>
</evidence>
<accession>A0ABW5QQ48</accession>
<protein>
    <submittedName>
        <fullName evidence="1">DUF6886 family protein</fullName>
    </submittedName>
</protein>
<gene>
    <name evidence="1" type="ORF">ACFSX5_17780</name>
</gene>
<keyword evidence="2" id="KW-1185">Reference proteome</keyword>
<dbReference type="Proteomes" id="UP001597521">
    <property type="component" value="Unassembled WGS sequence"/>
</dbReference>
<dbReference type="EMBL" id="JBHUNP010000001">
    <property type="protein sequence ID" value="MFD2649641.1"/>
    <property type="molecule type" value="Genomic_DNA"/>
</dbReference>
<name>A0ABW5QQ48_9HYPH</name>
<proteinExistence type="predicted"/>
<evidence type="ECO:0000313" key="1">
    <source>
        <dbReference type="EMBL" id="MFD2649641.1"/>
    </source>
</evidence>
<sequence length="174" mass="19819">MRLYHFSDDPGIVTFVPRAVLVPSQRTPGREWLNGPLVWAIEDDFDFLYHFPRECPRILIWATEATLDSDRATWLGSRRAAAYVERSWMTAISEAVLQRYELPADHFENLGDAGMWVSREVVKPLARVELTDLPSSLASREVELRVVDSLVPLKALWATSLHTSGIRLRNASGW</sequence>